<dbReference type="SUPFAM" id="SSF51905">
    <property type="entry name" value="FAD/NAD(P)-binding domain"/>
    <property type="match status" value="1"/>
</dbReference>
<dbReference type="Gene3D" id="3.50.50.60">
    <property type="entry name" value="FAD/NAD(P)-binding domain"/>
    <property type="match status" value="1"/>
</dbReference>
<comment type="cofactor">
    <cofactor evidence="1">
        <name>FAD</name>
        <dbReference type="ChEBI" id="CHEBI:57692"/>
    </cofactor>
</comment>
<dbReference type="RefSeq" id="XP_064700094.1">
    <property type="nucleotide sequence ID" value="XM_064854778.1"/>
</dbReference>
<accession>A0AAV9MVT8</accession>
<dbReference type="InterPro" id="IPR006076">
    <property type="entry name" value="FAD-dep_OxRdtase"/>
</dbReference>
<sequence>MTSPKSQGPEKASAYGPESSIFIVGASVFGLSSAYHLATAGYSNITVFDRAESLPTPHAASNDLNKIIRAEYGVGHATDDFYTDLALEAVEAWSSPDWASCFRRTGYVRLARQTESQKAIKTDMEYFSKPRSQSNENNRWFPPHSFHPLSTPEDIRQLIPQMIDTDIGEEYQGVLSKYAGYAFASKAIELLHQRCTDLGVRFFLGAGGDITRLLRKPSDQKLMIGIEASNGCQHLHPPGASGLTILAMGAHLPRLLPEARAQLTAKAWSVAHLELTSSEAGLLKDSPVISLNDLGFWIEPVLVKPEEKEAYPYLLKFAAHGGGWTQTLEDASKDQNQGGATPCSHPPQEPIYAIPSSDEELLRKLVRLTLPKVLHDRQFVKKSMCWCADTASSDFLIDFAPGYRGLLVAGADSGHAFKFLPIFGKWVVDVVRIGEQAEERWRWKIGGNRSDVGDNVAWRGGSVRDLNDVTMTR</sequence>
<evidence type="ECO:0000256" key="5">
    <source>
        <dbReference type="ARBA" id="ARBA00023002"/>
    </source>
</evidence>
<reference evidence="8 9" key="1">
    <citation type="submission" date="2023-08" db="EMBL/GenBank/DDBJ databases">
        <title>Black Yeasts Isolated from many extreme environments.</title>
        <authorList>
            <person name="Coleine C."/>
            <person name="Stajich J.E."/>
            <person name="Selbmann L."/>
        </authorList>
    </citation>
    <scope>NUCLEOTIDE SEQUENCE [LARGE SCALE GENOMIC DNA]</scope>
    <source>
        <strain evidence="8 9">CCFEE 5792</strain>
    </source>
</reference>
<protein>
    <recommendedName>
        <fullName evidence="7">FAD dependent oxidoreductase domain-containing protein</fullName>
    </recommendedName>
</protein>
<dbReference type="GO" id="GO:0008115">
    <property type="term" value="F:sarcosine oxidase activity"/>
    <property type="evidence" value="ECO:0007669"/>
    <property type="project" value="TreeGrafter"/>
</dbReference>
<dbReference type="InterPro" id="IPR036188">
    <property type="entry name" value="FAD/NAD-bd_sf"/>
</dbReference>
<dbReference type="PANTHER" id="PTHR10961">
    <property type="entry name" value="PEROXISOMAL SARCOSINE OXIDASE"/>
    <property type="match status" value="1"/>
</dbReference>
<dbReference type="Proteomes" id="UP001358417">
    <property type="component" value="Unassembled WGS sequence"/>
</dbReference>
<keyword evidence="3" id="KW-0285">Flavoprotein</keyword>
<feature type="compositionally biased region" description="Polar residues" evidence="6">
    <location>
        <begin position="329"/>
        <end position="339"/>
    </location>
</feature>
<gene>
    <name evidence="8" type="ORF">LTR84_011245</name>
</gene>
<dbReference type="EMBL" id="JAVRRD010000050">
    <property type="protein sequence ID" value="KAK5044431.1"/>
    <property type="molecule type" value="Genomic_DNA"/>
</dbReference>
<feature type="domain" description="FAD dependent oxidoreductase" evidence="7">
    <location>
        <begin position="21"/>
        <end position="429"/>
    </location>
</feature>
<evidence type="ECO:0000256" key="6">
    <source>
        <dbReference type="SAM" id="MobiDB-lite"/>
    </source>
</evidence>
<keyword evidence="4" id="KW-0274">FAD</keyword>
<comment type="similarity">
    <text evidence="2">Belongs to the MSOX/MTOX family.</text>
</comment>
<dbReference type="InterPro" id="IPR045170">
    <property type="entry name" value="MTOX"/>
</dbReference>
<dbReference type="GeneID" id="89979399"/>
<evidence type="ECO:0000259" key="7">
    <source>
        <dbReference type="Pfam" id="PF01266"/>
    </source>
</evidence>
<feature type="region of interest" description="Disordered" evidence="6">
    <location>
        <begin position="329"/>
        <end position="348"/>
    </location>
</feature>
<keyword evidence="5" id="KW-0560">Oxidoreductase</keyword>
<evidence type="ECO:0000313" key="8">
    <source>
        <dbReference type="EMBL" id="KAK5044431.1"/>
    </source>
</evidence>
<evidence type="ECO:0000256" key="3">
    <source>
        <dbReference type="ARBA" id="ARBA00022630"/>
    </source>
</evidence>
<proteinExistence type="inferred from homology"/>
<dbReference type="GO" id="GO:0050660">
    <property type="term" value="F:flavin adenine dinucleotide binding"/>
    <property type="evidence" value="ECO:0007669"/>
    <property type="project" value="InterPro"/>
</dbReference>
<dbReference type="AlphaFoldDB" id="A0AAV9MVT8"/>
<dbReference type="Pfam" id="PF01266">
    <property type="entry name" value="DAO"/>
    <property type="match status" value="1"/>
</dbReference>
<evidence type="ECO:0000256" key="4">
    <source>
        <dbReference type="ARBA" id="ARBA00022827"/>
    </source>
</evidence>
<dbReference type="PANTHER" id="PTHR10961:SF46">
    <property type="entry name" value="PEROXISOMAL SARCOSINE OXIDASE"/>
    <property type="match status" value="1"/>
</dbReference>
<comment type="caution">
    <text evidence="8">The sequence shown here is derived from an EMBL/GenBank/DDBJ whole genome shotgun (WGS) entry which is preliminary data.</text>
</comment>
<name>A0AAV9MVT8_9EURO</name>
<evidence type="ECO:0000256" key="2">
    <source>
        <dbReference type="ARBA" id="ARBA00010989"/>
    </source>
</evidence>
<evidence type="ECO:0000256" key="1">
    <source>
        <dbReference type="ARBA" id="ARBA00001974"/>
    </source>
</evidence>
<evidence type="ECO:0000313" key="9">
    <source>
        <dbReference type="Proteomes" id="UP001358417"/>
    </source>
</evidence>
<organism evidence="8 9">
    <name type="scientific">Exophiala bonariae</name>
    <dbReference type="NCBI Taxonomy" id="1690606"/>
    <lineage>
        <taxon>Eukaryota</taxon>
        <taxon>Fungi</taxon>
        <taxon>Dikarya</taxon>
        <taxon>Ascomycota</taxon>
        <taxon>Pezizomycotina</taxon>
        <taxon>Eurotiomycetes</taxon>
        <taxon>Chaetothyriomycetidae</taxon>
        <taxon>Chaetothyriales</taxon>
        <taxon>Herpotrichiellaceae</taxon>
        <taxon>Exophiala</taxon>
    </lineage>
</organism>
<keyword evidence="9" id="KW-1185">Reference proteome</keyword>
<dbReference type="Gene3D" id="3.30.9.10">
    <property type="entry name" value="D-Amino Acid Oxidase, subunit A, domain 2"/>
    <property type="match status" value="1"/>
</dbReference>